<name>A0A0F8YII3_9ZZZZ</name>
<sequence length="44" mass="4870">RKTFALDVSKFQKIVLYQNWLNSTVSSVATSATAYKFSDVPVAS</sequence>
<organism evidence="1">
    <name type="scientific">marine sediment metagenome</name>
    <dbReference type="NCBI Taxonomy" id="412755"/>
    <lineage>
        <taxon>unclassified sequences</taxon>
        <taxon>metagenomes</taxon>
        <taxon>ecological metagenomes</taxon>
    </lineage>
</organism>
<evidence type="ECO:0000313" key="1">
    <source>
        <dbReference type="EMBL" id="KKK53984.1"/>
    </source>
</evidence>
<reference evidence="1" key="1">
    <citation type="journal article" date="2015" name="Nature">
        <title>Complex archaea that bridge the gap between prokaryotes and eukaryotes.</title>
        <authorList>
            <person name="Spang A."/>
            <person name="Saw J.H."/>
            <person name="Jorgensen S.L."/>
            <person name="Zaremba-Niedzwiedzka K."/>
            <person name="Martijn J."/>
            <person name="Lind A.E."/>
            <person name="van Eijk R."/>
            <person name="Schleper C."/>
            <person name="Guy L."/>
            <person name="Ettema T.J."/>
        </authorList>
    </citation>
    <scope>NUCLEOTIDE SEQUENCE</scope>
</reference>
<dbReference type="AlphaFoldDB" id="A0A0F8YII3"/>
<protein>
    <submittedName>
        <fullName evidence="1">Uncharacterized protein</fullName>
    </submittedName>
</protein>
<dbReference type="EMBL" id="LAZR01066231">
    <property type="protein sequence ID" value="KKK53984.1"/>
    <property type="molecule type" value="Genomic_DNA"/>
</dbReference>
<comment type="caution">
    <text evidence="1">The sequence shown here is derived from an EMBL/GenBank/DDBJ whole genome shotgun (WGS) entry which is preliminary data.</text>
</comment>
<accession>A0A0F8YII3</accession>
<proteinExistence type="predicted"/>
<gene>
    <name evidence="1" type="ORF">LCGC14_3089320</name>
</gene>
<feature type="non-terminal residue" evidence="1">
    <location>
        <position position="1"/>
    </location>
</feature>